<evidence type="ECO:0000259" key="3">
    <source>
        <dbReference type="PROSITE" id="PS50235"/>
    </source>
</evidence>
<dbReference type="EnsemblMetazoa" id="SCAU002078-RA">
    <property type="protein sequence ID" value="SCAU002078-PA"/>
    <property type="gene ID" value="SCAU002078"/>
</dbReference>
<feature type="region of interest" description="Disordered" evidence="2">
    <location>
        <begin position="505"/>
        <end position="530"/>
    </location>
</feature>
<dbReference type="PROSITE" id="PS00972">
    <property type="entry name" value="USP_1"/>
    <property type="match status" value="1"/>
</dbReference>
<dbReference type="Proteomes" id="UP000095300">
    <property type="component" value="Unassembled WGS sequence"/>
</dbReference>
<evidence type="ECO:0000313" key="5">
    <source>
        <dbReference type="Proteomes" id="UP000095300"/>
    </source>
</evidence>
<dbReference type="InterPro" id="IPR049407">
    <property type="entry name" value="Usp38-like_N"/>
</dbReference>
<name>A0A1I8NU79_STOCA</name>
<keyword evidence="5" id="KW-1185">Reference proteome</keyword>
<organism evidence="4 5">
    <name type="scientific">Stomoxys calcitrans</name>
    <name type="common">Stable fly</name>
    <name type="synonym">Conops calcitrans</name>
    <dbReference type="NCBI Taxonomy" id="35570"/>
    <lineage>
        <taxon>Eukaryota</taxon>
        <taxon>Metazoa</taxon>
        <taxon>Ecdysozoa</taxon>
        <taxon>Arthropoda</taxon>
        <taxon>Hexapoda</taxon>
        <taxon>Insecta</taxon>
        <taxon>Pterygota</taxon>
        <taxon>Neoptera</taxon>
        <taxon>Endopterygota</taxon>
        <taxon>Diptera</taxon>
        <taxon>Brachycera</taxon>
        <taxon>Muscomorpha</taxon>
        <taxon>Muscoidea</taxon>
        <taxon>Muscidae</taxon>
        <taxon>Stomoxys</taxon>
    </lineage>
</organism>
<dbReference type="GO" id="GO:0005634">
    <property type="term" value="C:nucleus"/>
    <property type="evidence" value="ECO:0007669"/>
    <property type="project" value="TreeGrafter"/>
</dbReference>
<dbReference type="InterPro" id="IPR028889">
    <property type="entry name" value="USP"/>
</dbReference>
<proteinExistence type="inferred from homology"/>
<dbReference type="Pfam" id="PF00443">
    <property type="entry name" value="UCH"/>
    <property type="match status" value="1"/>
</dbReference>
<dbReference type="SUPFAM" id="SSF54001">
    <property type="entry name" value="Cysteine proteinases"/>
    <property type="match status" value="1"/>
</dbReference>
<feature type="domain" description="USP" evidence="3">
    <location>
        <begin position="398"/>
        <end position="803"/>
    </location>
</feature>
<feature type="compositionally biased region" description="Polar residues" evidence="2">
    <location>
        <begin position="1"/>
        <end position="29"/>
    </location>
</feature>
<dbReference type="InterPro" id="IPR050164">
    <property type="entry name" value="Peptidase_C19"/>
</dbReference>
<feature type="region of interest" description="Disordered" evidence="2">
    <location>
        <begin position="864"/>
        <end position="898"/>
    </location>
</feature>
<dbReference type="InterPro" id="IPR038765">
    <property type="entry name" value="Papain-like_cys_pep_sf"/>
</dbReference>
<dbReference type="VEuPathDB" id="VectorBase:SCAU002078"/>
<protein>
    <recommendedName>
        <fullName evidence="3">USP domain-containing protein</fullName>
    </recommendedName>
</protein>
<sequence length="908" mass="101260">MAVKQNNSEGNGSSDANQVNGTNVKSTGTKSKKMNAAGASTDGGVSASNGLGVTSNAELPGCSGNTGAFAKSKTITSSLSPAVGGLASTAPMVHQQPNDIAQILFLIDFVENKPDFSNHMSEIYRIFIYKLARVPQPRHAEEMKRFKQDIAKVGVFFTKNSDKLVYFRTYLPIVCKLITEYAEPPSCALSVIFQLFSEDMVREAVAGLLSDDVADQSICKAVALLCEWLRICTFRHNLNVWIMEILNGLQSQQKTALVDQIALENIEQLFASLMIPVVRPKVTPIVFHMLSSSIERTPDVFQRIFNRFSRVIQILKQQSNSSEEYAESTKVMLIKLADMTRAFMVRYYRYDGLYEPIEQALKDIPPSANYLSYAMGNKSFDVTGDSSFANQGITNAKVGLVNLGNTCYMNSVLQALAMTKEFAREILLSESKSPLLVKMQQQIALMLYSTRQELTPSKVLNATRPPGFSPGLQQDSSEFLGYLLETLHEQEVAFRKKSYKKTDTEKQVSHVTDSRGASALCQGDEDEDDGIEDDIELKDAEDTQCSDISINNANTNATTTSTNPIAMGNNLIHSTSQNLSSTHAATTKSQHQHPTPITTTYSTIEKTFTGKLATTYKCLTCGWKSCNIDSFRDLQLSFPDVKNDCASNYSVQDLIEYYCSSEKLYGDNQYFCERCKKLSDAERYINVISAPKNLILTLKHFKYDQKYHMRAKLMHKVFHDEKVSLKVCSPETLDEIATVHYDIYAGVVHSGFSMDSGHYYTYASDASNKWYKFNDSIVTPSRTEELHNLTPPNTPYILFYQMGARSNETPETSASTKVIKVDVPSPLTLEELPSDLRDMVTHDNVAFSEELKMRRFKNSTALNATSSTVKTKGSRRDSFDDDEDEHQPPPASGCGGNNMFNSINRFVY</sequence>
<gene>
    <name evidence="4" type="primary">106090020</name>
</gene>
<dbReference type="Gene3D" id="3.90.70.10">
    <property type="entry name" value="Cysteine proteinases"/>
    <property type="match status" value="1"/>
</dbReference>
<evidence type="ECO:0000313" key="4">
    <source>
        <dbReference type="EnsemblMetazoa" id="SCAU002078-PA"/>
    </source>
</evidence>
<accession>A0A1I8NU79</accession>
<dbReference type="KEGG" id="scac:106090020"/>
<dbReference type="PROSITE" id="PS50235">
    <property type="entry name" value="USP_3"/>
    <property type="match status" value="1"/>
</dbReference>
<dbReference type="GO" id="GO:0005829">
    <property type="term" value="C:cytosol"/>
    <property type="evidence" value="ECO:0007669"/>
    <property type="project" value="TreeGrafter"/>
</dbReference>
<evidence type="ECO:0000256" key="2">
    <source>
        <dbReference type="SAM" id="MobiDB-lite"/>
    </source>
</evidence>
<reference evidence="4" key="1">
    <citation type="submission" date="2020-05" db="UniProtKB">
        <authorList>
            <consortium name="EnsemblMetazoa"/>
        </authorList>
    </citation>
    <scope>IDENTIFICATION</scope>
    <source>
        <strain evidence="4">USDA</strain>
    </source>
</reference>
<dbReference type="AlphaFoldDB" id="A0A1I8NU79"/>
<dbReference type="InterPro" id="IPR018200">
    <property type="entry name" value="USP_CS"/>
</dbReference>
<dbReference type="Pfam" id="PF21246">
    <property type="entry name" value="Usp38-like_N"/>
    <property type="match status" value="1"/>
</dbReference>
<dbReference type="OrthoDB" id="2420415at2759"/>
<dbReference type="PANTHER" id="PTHR24006:SF908">
    <property type="entry name" value="DEUBIQUITINATING APOPTOTIC INHIBITOR, ISOFORM A"/>
    <property type="match status" value="1"/>
</dbReference>
<dbReference type="GO" id="GO:0016579">
    <property type="term" value="P:protein deubiquitination"/>
    <property type="evidence" value="ECO:0007669"/>
    <property type="project" value="InterPro"/>
</dbReference>
<dbReference type="PANTHER" id="PTHR24006">
    <property type="entry name" value="UBIQUITIN CARBOXYL-TERMINAL HYDROLASE"/>
    <property type="match status" value="1"/>
</dbReference>
<dbReference type="InterPro" id="IPR001394">
    <property type="entry name" value="Peptidase_C19_UCH"/>
</dbReference>
<dbReference type="STRING" id="35570.A0A1I8NU79"/>
<evidence type="ECO:0000256" key="1">
    <source>
        <dbReference type="ARBA" id="ARBA00009085"/>
    </source>
</evidence>
<dbReference type="GO" id="GO:0004843">
    <property type="term" value="F:cysteine-type deubiquitinase activity"/>
    <property type="evidence" value="ECO:0007669"/>
    <property type="project" value="InterPro"/>
</dbReference>
<feature type="region of interest" description="Disordered" evidence="2">
    <location>
        <begin position="577"/>
        <end position="598"/>
    </location>
</feature>
<comment type="similarity">
    <text evidence="1">Belongs to the peptidase C19 family.</text>
</comment>
<feature type="region of interest" description="Disordered" evidence="2">
    <location>
        <begin position="1"/>
        <end position="48"/>
    </location>
</feature>